<evidence type="ECO:0000313" key="1">
    <source>
        <dbReference type="EMBL" id="MED6119652.1"/>
    </source>
</evidence>
<comment type="caution">
    <text evidence="1">The sequence shown here is derived from an EMBL/GenBank/DDBJ whole genome shotgun (WGS) entry which is preliminary data.</text>
</comment>
<protein>
    <submittedName>
        <fullName evidence="1">Uncharacterized protein</fullName>
    </submittedName>
</protein>
<evidence type="ECO:0000313" key="2">
    <source>
        <dbReference type="Proteomes" id="UP001341840"/>
    </source>
</evidence>
<gene>
    <name evidence="1" type="ORF">PIB30_013528</name>
</gene>
<name>A0ABU6R6W8_9FABA</name>
<dbReference type="EMBL" id="JASCZI010030243">
    <property type="protein sequence ID" value="MED6119652.1"/>
    <property type="molecule type" value="Genomic_DNA"/>
</dbReference>
<dbReference type="Proteomes" id="UP001341840">
    <property type="component" value="Unassembled WGS sequence"/>
</dbReference>
<proteinExistence type="predicted"/>
<sequence>MRVSCVCLEMVVVNTIHPPLPAVITFTPELRLTHCLRLREALSILFDSIPPLRVVGWELACLDTQWREENRDGGYVSLAPKFMIYVSRSDKGVLWGDDPTYDNNGFSGAVWQRKPIPRRQYYENGNETPIYDYE</sequence>
<keyword evidence="2" id="KW-1185">Reference proteome</keyword>
<organism evidence="1 2">
    <name type="scientific">Stylosanthes scabra</name>
    <dbReference type="NCBI Taxonomy" id="79078"/>
    <lineage>
        <taxon>Eukaryota</taxon>
        <taxon>Viridiplantae</taxon>
        <taxon>Streptophyta</taxon>
        <taxon>Embryophyta</taxon>
        <taxon>Tracheophyta</taxon>
        <taxon>Spermatophyta</taxon>
        <taxon>Magnoliopsida</taxon>
        <taxon>eudicotyledons</taxon>
        <taxon>Gunneridae</taxon>
        <taxon>Pentapetalae</taxon>
        <taxon>rosids</taxon>
        <taxon>fabids</taxon>
        <taxon>Fabales</taxon>
        <taxon>Fabaceae</taxon>
        <taxon>Papilionoideae</taxon>
        <taxon>50 kb inversion clade</taxon>
        <taxon>dalbergioids sensu lato</taxon>
        <taxon>Dalbergieae</taxon>
        <taxon>Pterocarpus clade</taxon>
        <taxon>Stylosanthes</taxon>
    </lineage>
</organism>
<reference evidence="1 2" key="1">
    <citation type="journal article" date="2023" name="Plants (Basel)">
        <title>Bridging the Gap: Combining Genomics and Transcriptomics Approaches to Understand Stylosanthes scabra, an Orphan Legume from the Brazilian Caatinga.</title>
        <authorList>
            <person name="Ferreira-Neto J.R.C."/>
            <person name="da Silva M.D."/>
            <person name="Binneck E."/>
            <person name="de Melo N.F."/>
            <person name="da Silva R.H."/>
            <person name="de Melo A.L.T.M."/>
            <person name="Pandolfi V."/>
            <person name="Bustamante F.O."/>
            <person name="Brasileiro-Vidal A.C."/>
            <person name="Benko-Iseppon A.M."/>
        </authorList>
    </citation>
    <scope>NUCLEOTIDE SEQUENCE [LARGE SCALE GENOMIC DNA]</scope>
    <source>
        <tissue evidence="1">Leaves</tissue>
    </source>
</reference>
<accession>A0ABU6R6W8</accession>